<evidence type="ECO:0000256" key="1">
    <source>
        <dbReference type="ARBA" id="ARBA00022737"/>
    </source>
</evidence>
<dbReference type="PANTHER" id="PTHR24123">
    <property type="entry name" value="ANKYRIN REPEAT-CONTAINING"/>
    <property type="match status" value="1"/>
</dbReference>
<keyword evidence="2 3" id="KW-0040">ANK repeat</keyword>
<dbReference type="Pfam" id="PF00023">
    <property type="entry name" value="Ank"/>
    <property type="match status" value="1"/>
</dbReference>
<reference evidence="4" key="1">
    <citation type="submission" date="2018-11" db="EMBL/GenBank/DDBJ databases">
        <authorList>
            <person name="Alioto T."/>
            <person name="Alioto T."/>
        </authorList>
    </citation>
    <scope>NUCLEOTIDE SEQUENCE</scope>
</reference>
<dbReference type="Proteomes" id="UP000596742">
    <property type="component" value="Unassembled WGS sequence"/>
</dbReference>
<dbReference type="SUPFAM" id="SSF48403">
    <property type="entry name" value="Ankyrin repeat"/>
    <property type="match status" value="3"/>
</dbReference>
<dbReference type="AlphaFoldDB" id="A0A8B6H3J0"/>
<name>A0A8B6H3J0_MYTGA</name>
<keyword evidence="5" id="KW-1185">Reference proteome</keyword>
<dbReference type="InterPro" id="IPR036691">
    <property type="entry name" value="Endo/exonu/phosph_ase_sf"/>
</dbReference>
<dbReference type="Gene3D" id="1.25.40.20">
    <property type="entry name" value="Ankyrin repeat-containing domain"/>
    <property type="match status" value="3"/>
</dbReference>
<dbReference type="PROSITE" id="PS50088">
    <property type="entry name" value="ANK_REPEAT"/>
    <property type="match status" value="1"/>
</dbReference>
<dbReference type="PROSITE" id="PS50297">
    <property type="entry name" value="ANK_REP_REGION"/>
    <property type="match status" value="1"/>
</dbReference>
<evidence type="ECO:0000256" key="3">
    <source>
        <dbReference type="PROSITE-ProRule" id="PRU00023"/>
    </source>
</evidence>
<dbReference type="SUPFAM" id="SSF56219">
    <property type="entry name" value="DNase I-like"/>
    <property type="match status" value="1"/>
</dbReference>
<evidence type="ECO:0000313" key="4">
    <source>
        <dbReference type="EMBL" id="VDI73861.1"/>
    </source>
</evidence>
<dbReference type="InterPro" id="IPR002110">
    <property type="entry name" value="Ankyrin_rpt"/>
</dbReference>
<dbReference type="InterPro" id="IPR036770">
    <property type="entry name" value="Ankyrin_rpt-contain_sf"/>
</dbReference>
<proteinExistence type="predicted"/>
<protein>
    <submittedName>
        <fullName evidence="4">Uncharacterized protein</fullName>
    </submittedName>
</protein>
<dbReference type="EMBL" id="UYJE01009484">
    <property type="protein sequence ID" value="VDI73861.1"/>
    <property type="molecule type" value="Genomic_DNA"/>
</dbReference>
<dbReference type="OrthoDB" id="9995210at2759"/>
<dbReference type="SMART" id="SM00248">
    <property type="entry name" value="ANK"/>
    <property type="match status" value="8"/>
</dbReference>
<dbReference type="PANTHER" id="PTHR24123:SF33">
    <property type="entry name" value="PROTEIN HOS4"/>
    <property type="match status" value="1"/>
</dbReference>
<organism evidence="4 5">
    <name type="scientific">Mytilus galloprovincialis</name>
    <name type="common">Mediterranean mussel</name>
    <dbReference type="NCBI Taxonomy" id="29158"/>
    <lineage>
        <taxon>Eukaryota</taxon>
        <taxon>Metazoa</taxon>
        <taxon>Spiralia</taxon>
        <taxon>Lophotrochozoa</taxon>
        <taxon>Mollusca</taxon>
        <taxon>Bivalvia</taxon>
        <taxon>Autobranchia</taxon>
        <taxon>Pteriomorphia</taxon>
        <taxon>Mytilida</taxon>
        <taxon>Mytiloidea</taxon>
        <taxon>Mytilidae</taxon>
        <taxon>Mytilinae</taxon>
        <taxon>Mytilus</taxon>
    </lineage>
</organism>
<comment type="caution">
    <text evidence="4">The sequence shown here is derived from an EMBL/GenBank/DDBJ whole genome shotgun (WGS) entry which is preliminary data.</text>
</comment>
<evidence type="ECO:0000313" key="5">
    <source>
        <dbReference type="Proteomes" id="UP000596742"/>
    </source>
</evidence>
<dbReference type="Gene3D" id="3.60.10.10">
    <property type="entry name" value="Endonuclease/exonuclease/phosphatase"/>
    <property type="match status" value="1"/>
</dbReference>
<keyword evidence="1" id="KW-0677">Repeat</keyword>
<sequence length="1257" mass="143743">MAGYKWIGHNRSEIHVRAKKGSGGVGFLVRSILATQYNIEVIDSSKEGILWISLEHKDGKDGFKACVCYLPPVNSTRNVDANEFYDALLSQVHMYGKDSLFLLCGDFNSRCSNFEDYIPGVDKIPERNIVDFKSNLYGELLCEYLINSSCCILNGRNCVKNTYTYVSQLGSSVVDYCIVPYESLNLFESFEVITMSELLEKHKLLEYADPRVSKPDHSMLIWNMNIDKIVRGNMNEEINTCEYKKYDLNNIPSSFLATHLHKIEDLISSLEVQSANCSEIDQIYSDFVNLLKVEMTENLSYKVIKMSSGLLSNKRRRIKKPWWTDKLTQLWNNVCVAEKAMLGSKSDSRKRQCRIEFIDKRKTFDREAQRAKRTHWRKQMVEIDDMETTNHSEFWKKIGRIGVGTERRKLIPMSVQLPDGTIAHGREAVVSEWKRAYCSLLNPETVNSEYVMDQRLDTEIEMNNEITSFEVVNAVRSLKRNKAVGVDEIPAEILKVPIFILQIIVSLGYIKDEVVKFYFKMDVADLVSELKSGIHRKDEVKVRNILGTIKDLAVIRSIDEKFFNTYNNIDPVNFAIECGAEKIAIYLVEKSFPTDRLYQQELVQCDQWCYFDHGNDRCPAMYDAADNAINAYMHKLKNIIQAIREGKRKPGEGITSPYIEETVKPESEKMEPVKQEKPGMPIFTLQKETAVAEAKKVVENYGKNYVSKDGSTLFHCYITKPKVYFYVFAAAGVPVNIQNSDGDTALHMAVRAASVDAAEALLQCCADPTIRNKMGQTPIEMSDNDTITKLLNKFKPGVVSAICNDKAQTLDRVLKNTWCCTDCVVKEGKTAIELAETKVYEGKSEKCLSVLKSYRKTSQLIHAVLCHDVETTRKLLEREKLPVNIRFRDRIGKTLLSHCIEQHNTELVRLLVEHGARVNQIRVRLHEDTDVTIPLFHKCLCDNECLDIAKFLNPQMDPAEHKEKDQAGNTALLAAIEKGLSVRYIQWLIQVTRGSALVDRNADGLTPKELATAKNNTEVVKMIDKYIIQNVVQESGIPTLLLPQFSINFCCEEEITRITDEKTKKTLVELLQDSNDKYNMKKWLNFKEVGNYAEKIMRAASGGDIFEKEIRMKSSDGGLSYIKDKYDANYRDRNGFTAMTRAIVFHKFDIIEYLCTTRPMLKTLPDNLNRYPLHYAYALPEPESERVRKLLQEKNPQEIEKRVDKDGLYPADYAALRDSLKVQQILYDARTLNVYAQRGPPLGRWPVGALKDPPEEE</sequence>
<accession>A0A8B6H3J0</accession>
<dbReference type="InterPro" id="IPR051165">
    <property type="entry name" value="Multifunctional_ANK_Repeat"/>
</dbReference>
<evidence type="ECO:0000256" key="2">
    <source>
        <dbReference type="ARBA" id="ARBA00023043"/>
    </source>
</evidence>
<feature type="repeat" description="ANK" evidence="3">
    <location>
        <begin position="741"/>
        <end position="773"/>
    </location>
</feature>
<gene>
    <name evidence="4" type="ORF">MGAL_10B063162</name>
</gene>